<evidence type="ECO:0000259" key="3">
    <source>
        <dbReference type="PROSITE" id="PS51186"/>
    </source>
</evidence>
<evidence type="ECO:0000256" key="1">
    <source>
        <dbReference type="ARBA" id="ARBA00022679"/>
    </source>
</evidence>
<protein>
    <recommendedName>
        <fullName evidence="3">N-acetyltransferase domain-containing protein</fullName>
    </recommendedName>
</protein>
<keyword evidence="2" id="KW-0012">Acyltransferase</keyword>
<reference evidence="4 6" key="1">
    <citation type="submission" date="2020-05" db="EMBL/GenBank/DDBJ databases">
        <title>Characterization of novel class B3 metallo-beta-lactamase from novel Pseudomonas species.</title>
        <authorList>
            <person name="Yamada K."/>
            <person name="Aoki K."/>
            <person name="Ishii Y."/>
        </authorList>
    </citation>
    <scope>NUCLEOTIDE SEQUENCE [LARGE SCALE GENOMIC DNA]</scope>
    <source>
        <strain evidence="4 6">TUM18999</strain>
        <strain evidence="5 7">TUM20286</strain>
    </source>
</reference>
<evidence type="ECO:0000313" key="5">
    <source>
        <dbReference type="EMBL" id="GJN52254.1"/>
    </source>
</evidence>
<accession>A0A6J4E4N2</accession>
<dbReference type="EMBL" id="AP023189">
    <property type="protein sequence ID" value="BCG24388.1"/>
    <property type="molecule type" value="Genomic_DNA"/>
</dbReference>
<evidence type="ECO:0000256" key="2">
    <source>
        <dbReference type="ARBA" id="ARBA00023315"/>
    </source>
</evidence>
<evidence type="ECO:0000313" key="6">
    <source>
        <dbReference type="Proteomes" id="UP000509383"/>
    </source>
</evidence>
<keyword evidence="7" id="KW-1185">Reference proteome</keyword>
<gene>
    <name evidence="4" type="ORF">TUM18999_25790</name>
    <name evidence="5" type="ORF">TUM20286_20060</name>
</gene>
<dbReference type="AlphaFoldDB" id="A0A6J4E4N2"/>
<dbReference type="InterPro" id="IPR016181">
    <property type="entry name" value="Acyl_CoA_acyltransferase"/>
</dbReference>
<feature type="domain" description="N-acetyltransferase" evidence="3">
    <location>
        <begin position="1"/>
        <end position="145"/>
    </location>
</feature>
<dbReference type="PANTHER" id="PTHR43877">
    <property type="entry name" value="AMINOALKYLPHOSPHONATE N-ACETYLTRANSFERASE-RELATED-RELATED"/>
    <property type="match status" value="1"/>
</dbReference>
<organism evidence="4 6">
    <name type="scientific">Pseudomonas tohonis</name>
    <dbReference type="NCBI Taxonomy" id="2725477"/>
    <lineage>
        <taxon>Bacteria</taxon>
        <taxon>Pseudomonadati</taxon>
        <taxon>Pseudomonadota</taxon>
        <taxon>Gammaproteobacteria</taxon>
        <taxon>Pseudomonadales</taxon>
        <taxon>Pseudomonadaceae</taxon>
        <taxon>Pseudomonas</taxon>
    </lineage>
</organism>
<proteinExistence type="predicted"/>
<dbReference type="RefSeq" id="WP_173174351.1">
    <property type="nucleotide sequence ID" value="NZ_AP023189.1"/>
</dbReference>
<dbReference type="Proteomes" id="UP001054892">
    <property type="component" value="Unassembled WGS sequence"/>
</dbReference>
<dbReference type="Gene3D" id="3.40.630.30">
    <property type="match status" value="1"/>
</dbReference>
<name>A0A6J4E4N2_9PSED</name>
<evidence type="ECO:0000313" key="7">
    <source>
        <dbReference type="Proteomes" id="UP001054892"/>
    </source>
</evidence>
<dbReference type="KEGG" id="ptw:TUM18999_25790"/>
<dbReference type="Proteomes" id="UP000509383">
    <property type="component" value="Chromosome"/>
</dbReference>
<dbReference type="InterPro" id="IPR050832">
    <property type="entry name" value="Bact_Acetyltransf"/>
</dbReference>
<dbReference type="SUPFAM" id="SSF55729">
    <property type="entry name" value="Acyl-CoA N-acyltransferases (Nat)"/>
    <property type="match status" value="1"/>
</dbReference>
<sequence length="145" mass="15708">MSDRVSIHLAGAPGIQAAEKLLELDGYGSFRQVMSGEMSAALDEECYLVALEGDYVGFAVIRGASAGNSGFFEIFRLFVAVPARGKGVGRRAVAQLIELLKKRGKDELVLEVESEAAAAFWEAVLQGYKVHDLHNGKRIVHLYPA</sequence>
<dbReference type="Pfam" id="PF00583">
    <property type="entry name" value="Acetyltransf_1"/>
    <property type="match status" value="1"/>
</dbReference>
<dbReference type="InterPro" id="IPR000182">
    <property type="entry name" value="GNAT_dom"/>
</dbReference>
<dbReference type="PROSITE" id="PS51186">
    <property type="entry name" value="GNAT"/>
    <property type="match status" value="1"/>
</dbReference>
<dbReference type="EMBL" id="BQKM01000003">
    <property type="protein sequence ID" value="GJN52254.1"/>
    <property type="molecule type" value="Genomic_DNA"/>
</dbReference>
<keyword evidence="1" id="KW-0808">Transferase</keyword>
<dbReference type="GO" id="GO:0016747">
    <property type="term" value="F:acyltransferase activity, transferring groups other than amino-acyl groups"/>
    <property type="evidence" value="ECO:0007669"/>
    <property type="project" value="InterPro"/>
</dbReference>
<dbReference type="CDD" id="cd04301">
    <property type="entry name" value="NAT_SF"/>
    <property type="match status" value="1"/>
</dbReference>
<dbReference type="PANTHER" id="PTHR43877:SF2">
    <property type="entry name" value="AMINOALKYLPHOSPHONATE N-ACETYLTRANSFERASE-RELATED"/>
    <property type="match status" value="1"/>
</dbReference>
<evidence type="ECO:0000313" key="4">
    <source>
        <dbReference type="EMBL" id="BCG24388.1"/>
    </source>
</evidence>